<keyword evidence="1" id="KW-1015">Disulfide bond</keyword>
<dbReference type="Gene3D" id="3.10.100.10">
    <property type="entry name" value="Mannose-Binding Protein A, subunit A"/>
    <property type="match status" value="2"/>
</dbReference>
<dbReference type="InterPro" id="IPR001304">
    <property type="entry name" value="C-type_lectin-like"/>
</dbReference>
<feature type="signal peptide" evidence="2">
    <location>
        <begin position="1"/>
        <end position="21"/>
    </location>
</feature>
<reference evidence="4 5" key="1">
    <citation type="submission" date="2020-06" db="EMBL/GenBank/DDBJ databases">
        <authorList>
            <person name="Li R."/>
            <person name="Bekaert M."/>
        </authorList>
    </citation>
    <scope>NUCLEOTIDE SEQUENCE [LARGE SCALE GENOMIC DNA]</scope>
    <source>
        <strain evidence="5">wild</strain>
    </source>
</reference>
<keyword evidence="5" id="KW-1185">Reference proteome</keyword>
<organism evidence="4 5">
    <name type="scientific">Mytilus coruscus</name>
    <name type="common">Sea mussel</name>
    <dbReference type="NCBI Taxonomy" id="42192"/>
    <lineage>
        <taxon>Eukaryota</taxon>
        <taxon>Metazoa</taxon>
        <taxon>Spiralia</taxon>
        <taxon>Lophotrochozoa</taxon>
        <taxon>Mollusca</taxon>
        <taxon>Bivalvia</taxon>
        <taxon>Autobranchia</taxon>
        <taxon>Pteriomorphia</taxon>
        <taxon>Mytilida</taxon>
        <taxon>Mytiloidea</taxon>
        <taxon>Mytilidae</taxon>
        <taxon>Mytilinae</taxon>
        <taxon>Mytilus</taxon>
    </lineage>
</organism>
<name>A0A6J8ACV2_MYTCO</name>
<dbReference type="PROSITE" id="PS00615">
    <property type="entry name" value="C_TYPE_LECTIN_1"/>
    <property type="match status" value="1"/>
</dbReference>
<dbReference type="AlphaFoldDB" id="A0A6J8ACV2"/>
<dbReference type="InterPro" id="IPR018378">
    <property type="entry name" value="C-type_lectin_CS"/>
</dbReference>
<gene>
    <name evidence="4" type="ORF">MCOR_5869</name>
</gene>
<dbReference type="EMBL" id="CACVKT020001098">
    <property type="protein sequence ID" value="CAC5365043.1"/>
    <property type="molecule type" value="Genomic_DNA"/>
</dbReference>
<dbReference type="SUPFAM" id="SSF56436">
    <property type="entry name" value="C-type lectin-like"/>
    <property type="match status" value="2"/>
</dbReference>
<evidence type="ECO:0000256" key="1">
    <source>
        <dbReference type="ARBA" id="ARBA00023157"/>
    </source>
</evidence>
<dbReference type="InterPro" id="IPR050111">
    <property type="entry name" value="C-type_lectin/snaclec_domain"/>
</dbReference>
<evidence type="ECO:0000313" key="5">
    <source>
        <dbReference type="Proteomes" id="UP000507470"/>
    </source>
</evidence>
<dbReference type="Proteomes" id="UP000507470">
    <property type="component" value="Unassembled WGS sequence"/>
</dbReference>
<dbReference type="PROSITE" id="PS50041">
    <property type="entry name" value="C_TYPE_LECTIN_2"/>
    <property type="match status" value="1"/>
</dbReference>
<evidence type="ECO:0000256" key="2">
    <source>
        <dbReference type="SAM" id="SignalP"/>
    </source>
</evidence>
<sequence length="245" mass="28882">MFRSLLLSAGLVCSICPPEWQKHNSNCYFFSKEVLSWDGAQDYCQEFGGYLTEITTREENSYIEQMSKQNYHPNRTTQGEYIYGLVCPPDWQHHDNSCYFFSNDTLPWDGAQEYCQEFGGYLAELTTTEENNYIEQMSKHYYHPNSTAQGDYIYGYWTGGEKNMTDGYWYWPSSGQKITLTNWAYPEPNDLDGKENCIHINSNEGFKWNDYVCTQNEYFICEKSKDILNKYEMLIEIVAESFEYH</sequence>
<feature type="domain" description="C-type lectin" evidence="3">
    <location>
        <begin position="94"/>
        <end position="222"/>
    </location>
</feature>
<proteinExistence type="predicted"/>
<dbReference type="InterPro" id="IPR016187">
    <property type="entry name" value="CTDL_fold"/>
</dbReference>
<evidence type="ECO:0000313" key="4">
    <source>
        <dbReference type="EMBL" id="CAC5365043.1"/>
    </source>
</evidence>
<dbReference type="PANTHER" id="PTHR22803">
    <property type="entry name" value="MANNOSE, PHOSPHOLIPASE, LECTIN RECEPTOR RELATED"/>
    <property type="match status" value="1"/>
</dbReference>
<evidence type="ECO:0000259" key="3">
    <source>
        <dbReference type="PROSITE" id="PS50041"/>
    </source>
</evidence>
<keyword evidence="2" id="KW-0732">Signal</keyword>
<dbReference type="InterPro" id="IPR016186">
    <property type="entry name" value="C-type_lectin-like/link_sf"/>
</dbReference>
<accession>A0A6J8ACV2</accession>
<dbReference type="CDD" id="cd00037">
    <property type="entry name" value="CLECT"/>
    <property type="match status" value="1"/>
</dbReference>
<feature type="chain" id="PRO_5026753757" description="C-type lectin domain-containing protein" evidence="2">
    <location>
        <begin position="22"/>
        <end position="245"/>
    </location>
</feature>
<dbReference type="SMART" id="SM00034">
    <property type="entry name" value="CLECT"/>
    <property type="match status" value="1"/>
</dbReference>
<protein>
    <recommendedName>
        <fullName evidence="3">C-type lectin domain-containing protein</fullName>
    </recommendedName>
</protein>
<dbReference type="Pfam" id="PF00059">
    <property type="entry name" value="Lectin_C"/>
    <property type="match status" value="2"/>
</dbReference>
<dbReference type="OrthoDB" id="6285913at2759"/>